<keyword evidence="7 13" id="KW-0548">Nucleotidyltransferase</keyword>
<evidence type="ECO:0000256" key="6">
    <source>
        <dbReference type="ARBA" id="ARBA00022694"/>
    </source>
</evidence>
<evidence type="ECO:0000256" key="11">
    <source>
        <dbReference type="ARBA" id="ARBA00048366"/>
    </source>
</evidence>
<dbReference type="EC" id="2.7.7.87" evidence="3"/>
<evidence type="ECO:0000313" key="14">
    <source>
        <dbReference type="Proteomes" id="UP001238163"/>
    </source>
</evidence>
<comment type="similarity">
    <text evidence="2">Belongs to the SUA5 family.</text>
</comment>
<dbReference type="PANTHER" id="PTHR17490:SF16">
    <property type="entry name" value="THREONYLCARBAMOYL-AMP SYNTHASE"/>
    <property type="match status" value="1"/>
</dbReference>
<organism evidence="13 14">
    <name type="scientific">Oligosphaera ethanolica</name>
    <dbReference type="NCBI Taxonomy" id="760260"/>
    <lineage>
        <taxon>Bacteria</taxon>
        <taxon>Pseudomonadati</taxon>
        <taxon>Lentisphaerota</taxon>
        <taxon>Oligosphaeria</taxon>
        <taxon>Oligosphaerales</taxon>
        <taxon>Oligosphaeraceae</taxon>
        <taxon>Oligosphaera</taxon>
    </lineage>
</organism>
<dbReference type="GO" id="GO:0006450">
    <property type="term" value="P:regulation of translational fidelity"/>
    <property type="evidence" value="ECO:0007669"/>
    <property type="project" value="TreeGrafter"/>
</dbReference>
<sequence length="202" mass="20987">MNRLREQHPRAVGDAVRILRDGGVVVAPTETVYGLLARWSDQTARERIYQLKRRPADKRLQMLAPSLAAAESAGLLPHPALPAIAAAFWPGALTVVAPAQNNDSIGLRIPAHPFILAVLQELGEPLAATSANLSGKPPAVNADDAVKGLDGEPDLLVDGGIVTVTAGAASTVLSLLTDPPNILRPGPISMDTIMAAIKQGGG</sequence>
<dbReference type="Gene3D" id="3.90.870.10">
    <property type="entry name" value="DHBP synthase"/>
    <property type="match status" value="1"/>
</dbReference>
<accession>A0AAE3VE54</accession>
<keyword evidence="4" id="KW-0963">Cytoplasm</keyword>
<dbReference type="GO" id="GO:0005524">
    <property type="term" value="F:ATP binding"/>
    <property type="evidence" value="ECO:0007669"/>
    <property type="project" value="UniProtKB-KW"/>
</dbReference>
<dbReference type="AlphaFoldDB" id="A0AAE3VE54"/>
<gene>
    <name evidence="13" type="ORF">J3R75_000745</name>
</gene>
<evidence type="ECO:0000256" key="3">
    <source>
        <dbReference type="ARBA" id="ARBA00012584"/>
    </source>
</evidence>
<evidence type="ECO:0000313" key="13">
    <source>
        <dbReference type="EMBL" id="MDQ0288638.1"/>
    </source>
</evidence>
<feature type="domain" description="YrdC-like" evidence="12">
    <location>
        <begin position="9"/>
        <end position="188"/>
    </location>
</feature>
<protein>
    <recommendedName>
        <fullName evidence="10">L-threonylcarbamoyladenylate synthase</fullName>
        <ecNumber evidence="3">2.7.7.87</ecNumber>
    </recommendedName>
    <alternativeName>
        <fullName evidence="10">L-threonylcarbamoyladenylate synthase</fullName>
    </alternativeName>
</protein>
<dbReference type="NCBIfam" id="TIGR00057">
    <property type="entry name" value="L-threonylcarbamoyladenylate synthase"/>
    <property type="match status" value="1"/>
</dbReference>
<evidence type="ECO:0000256" key="4">
    <source>
        <dbReference type="ARBA" id="ARBA00022490"/>
    </source>
</evidence>
<comment type="subcellular location">
    <subcellularLocation>
        <location evidence="1">Cytoplasm</location>
    </subcellularLocation>
</comment>
<evidence type="ECO:0000256" key="10">
    <source>
        <dbReference type="ARBA" id="ARBA00029774"/>
    </source>
</evidence>
<keyword evidence="9" id="KW-0067">ATP-binding</keyword>
<evidence type="ECO:0000256" key="8">
    <source>
        <dbReference type="ARBA" id="ARBA00022741"/>
    </source>
</evidence>
<evidence type="ECO:0000256" key="9">
    <source>
        <dbReference type="ARBA" id="ARBA00022840"/>
    </source>
</evidence>
<reference evidence="13" key="1">
    <citation type="submission" date="2023-07" db="EMBL/GenBank/DDBJ databases">
        <title>Genomic Encyclopedia of Type Strains, Phase IV (KMG-IV): sequencing the most valuable type-strain genomes for metagenomic binning, comparative biology and taxonomic classification.</title>
        <authorList>
            <person name="Goeker M."/>
        </authorList>
    </citation>
    <scope>NUCLEOTIDE SEQUENCE</scope>
    <source>
        <strain evidence="13">DSM 24202</strain>
    </source>
</reference>
<dbReference type="Pfam" id="PF01300">
    <property type="entry name" value="Sua5_yciO_yrdC"/>
    <property type="match status" value="1"/>
</dbReference>
<keyword evidence="6" id="KW-0819">tRNA processing</keyword>
<name>A0AAE3VE54_9BACT</name>
<dbReference type="GO" id="GO:0005737">
    <property type="term" value="C:cytoplasm"/>
    <property type="evidence" value="ECO:0007669"/>
    <property type="project" value="UniProtKB-SubCell"/>
</dbReference>
<keyword evidence="14" id="KW-1185">Reference proteome</keyword>
<keyword evidence="5 13" id="KW-0808">Transferase</keyword>
<dbReference type="EMBL" id="JAUSVL010000001">
    <property type="protein sequence ID" value="MDQ0288638.1"/>
    <property type="molecule type" value="Genomic_DNA"/>
</dbReference>
<comment type="catalytic activity">
    <reaction evidence="11">
        <text>L-threonine + hydrogencarbonate + ATP = L-threonylcarbamoyladenylate + diphosphate + H2O</text>
        <dbReference type="Rhea" id="RHEA:36407"/>
        <dbReference type="ChEBI" id="CHEBI:15377"/>
        <dbReference type="ChEBI" id="CHEBI:17544"/>
        <dbReference type="ChEBI" id="CHEBI:30616"/>
        <dbReference type="ChEBI" id="CHEBI:33019"/>
        <dbReference type="ChEBI" id="CHEBI:57926"/>
        <dbReference type="ChEBI" id="CHEBI:73682"/>
        <dbReference type="EC" id="2.7.7.87"/>
    </reaction>
</comment>
<comment type="caution">
    <text evidence="13">The sequence shown here is derived from an EMBL/GenBank/DDBJ whole genome shotgun (WGS) entry which is preliminary data.</text>
</comment>
<dbReference type="InterPro" id="IPR017945">
    <property type="entry name" value="DHBP_synth_RibB-like_a/b_dom"/>
</dbReference>
<evidence type="ECO:0000256" key="2">
    <source>
        <dbReference type="ARBA" id="ARBA00007663"/>
    </source>
</evidence>
<dbReference type="GO" id="GO:0061710">
    <property type="term" value="F:L-threonylcarbamoyladenylate synthase"/>
    <property type="evidence" value="ECO:0007669"/>
    <property type="project" value="UniProtKB-EC"/>
</dbReference>
<dbReference type="Proteomes" id="UP001238163">
    <property type="component" value="Unassembled WGS sequence"/>
</dbReference>
<dbReference type="SUPFAM" id="SSF55821">
    <property type="entry name" value="YrdC/RibB"/>
    <property type="match status" value="1"/>
</dbReference>
<evidence type="ECO:0000259" key="12">
    <source>
        <dbReference type="PROSITE" id="PS51163"/>
    </source>
</evidence>
<keyword evidence="8" id="KW-0547">Nucleotide-binding</keyword>
<dbReference type="PROSITE" id="PS51163">
    <property type="entry name" value="YRDC"/>
    <property type="match status" value="1"/>
</dbReference>
<evidence type="ECO:0000256" key="1">
    <source>
        <dbReference type="ARBA" id="ARBA00004496"/>
    </source>
</evidence>
<dbReference type="GO" id="GO:0008033">
    <property type="term" value="P:tRNA processing"/>
    <property type="evidence" value="ECO:0007669"/>
    <property type="project" value="UniProtKB-KW"/>
</dbReference>
<dbReference type="RefSeq" id="WP_307259971.1">
    <property type="nucleotide sequence ID" value="NZ_JAUSVL010000001.1"/>
</dbReference>
<evidence type="ECO:0000256" key="7">
    <source>
        <dbReference type="ARBA" id="ARBA00022695"/>
    </source>
</evidence>
<dbReference type="GO" id="GO:0003725">
    <property type="term" value="F:double-stranded RNA binding"/>
    <property type="evidence" value="ECO:0007669"/>
    <property type="project" value="InterPro"/>
</dbReference>
<dbReference type="PANTHER" id="PTHR17490">
    <property type="entry name" value="SUA5"/>
    <property type="match status" value="1"/>
</dbReference>
<proteinExistence type="inferred from homology"/>
<dbReference type="InterPro" id="IPR050156">
    <property type="entry name" value="TC-AMP_synthase_SUA5"/>
</dbReference>
<dbReference type="InterPro" id="IPR006070">
    <property type="entry name" value="Sua5-like_dom"/>
</dbReference>
<evidence type="ECO:0000256" key="5">
    <source>
        <dbReference type="ARBA" id="ARBA00022679"/>
    </source>
</evidence>
<dbReference type="GO" id="GO:0000049">
    <property type="term" value="F:tRNA binding"/>
    <property type="evidence" value="ECO:0007669"/>
    <property type="project" value="TreeGrafter"/>
</dbReference>